<proteinExistence type="predicted"/>
<dbReference type="Proteomes" id="UP000249300">
    <property type="component" value="Chromosome 1"/>
</dbReference>
<accession>A0A2X4PHH1</accession>
<keyword evidence="2" id="KW-1185">Reference proteome</keyword>
<gene>
    <name evidence="1" type="ORF">NCTC12858_01231</name>
</gene>
<evidence type="ECO:0000313" key="1">
    <source>
        <dbReference type="EMBL" id="SQH73376.1"/>
    </source>
</evidence>
<dbReference type="AlphaFoldDB" id="A0A2X4PHH1"/>
<reference evidence="1 2" key="1">
    <citation type="submission" date="2018-06" db="EMBL/GenBank/DDBJ databases">
        <authorList>
            <consortium name="Pathogen Informatics"/>
            <person name="Doyle S."/>
        </authorList>
    </citation>
    <scope>NUCLEOTIDE SEQUENCE [LARGE SCALE GENOMIC DNA]</scope>
    <source>
        <strain evidence="1 2">NCTC12858</strain>
    </source>
</reference>
<protein>
    <submittedName>
        <fullName evidence="1">Uncharacterized protein</fullName>
    </submittedName>
</protein>
<dbReference type="KEGG" id="pcre:NCTC12858_01231"/>
<dbReference type="EMBL" id="LS483447">
    <property type="protein sequence ID" value="SQH73376.1"/>
    <property type="molecule type" value="Genomic_DNA"/>
</dbReference>
<evidence type="ECO:0000313" key="2">
    <source>
        <dbReference type="Proteomes" id="UP000249300"/>
    </source>
</evidence>
<name>A0A2X4PHH1_9PORP</name>
<organism evidence="1 2">
    <name type="scientific">Porphyromonas crevioricanis</name>
    <dbReference type="NCBI Taxonomy" id="393921"/>
    <lineage>
        <taxon>Bacteria</taxon>
        <taxon>Pseudomonadati</taxon>
        <taxon>Bacteroidota</taxon>
        <taxon>Bacteroidia</taxon>
        <taxon>Bacteroidales</taxon>
        <taxon>Porphyromonadaceae</taxon>
        <taxon>Porphyromonas</taxon>
    </lineage>
</organism>
<sequence>MIKSPRKSFDLTRAFGYMKSVDSLYLTYNLELKTEAWPNETLPQNIEAI</sequence>